<organism evidence="3 4">
    <name type="scientific">Kribbella yunnanensis</name>
    <dbReference type="NCBI Taxonomy" id="190194"/>
    <lineage>
        <taxon>Bacteria</taxon>
        <taxon>Bacillati</taxon>
        <taxon>Actinomycetota</taxon>
        <taxon>Actinomycetes</taxon>
        <taxon>Propionibacteriales</taxon>
        <taxon>Kribbellaceae</taxon>
        <taxon>Kribbella</taxon>
    </lineage>
</organism>
<keyword evidence="2" id="KW-0472">Membrane</keyword>
<keyword evidence="2" id="KW-0812">Transmembrane</keyword>
<protein>
    <recommendedName>
        <fullName evidence="5">DUF2510 domain-containing protein</fullName>
    </recommendedName>
</protein>
<comment type="caution">
    <text evidence="3">The sequence shown here is derived from an EMBL/GenBank/DDBJ whole genome shotgun (WGS) entry which is preliminary data.</text>
</comment>
<feature type="compositionally biased region" description="Polar residues" evidence="1">
    <location>
        <begin position="420"/>
        <end position="486"/>
    </location>
</feature>
<feature type="region of interest" description="Disordered" evidence="1">
    <location>
        <begin position="1"/>
        <end position="113"/>
    </location>
</feature>
<feature type="compositionally biased region" description="Gly residues" evidence="1">
    <location>
        <begin position="508"/>
        <end position="523"/>
    </location>
</feature>
<dbReference type="EMBL" id="BAAANF010000009">
    <property type="protein sequence ID" value="GAA1682660.1"/>
    <property type="molecule type" value="Genomic_DNA"/>
</dbReference>
<dbReference type="RefSeq" id="WP_344150584.1">
    <property type="nucleotide sequence ID" value="NZ_BAAANF010000009.1"/>
</dbReference>
<feature type="region of interest" description="Disordered" evidence="1">
    <location>
        <begin position="143"/>
        <end position="237"/>
    </location>
</feature>
<evidence type="ECO:0000256" key="1">
    <source>
        <dbReference type="SAM" id="MobiDB-lite"/>
    </source>
</evidence>
<dbReference type="Proteomes" id="UP001500280">
    <property type="component" value="Unassembled WGS sequence"/>
</dbReference>
<feature type="compositionally biased region" description="Low complexity" evidence="1">
    <location>
        <begin position="741"/>
        <end position="756"/>
    </location>
</feature>
<feature type="compositionally biased region" description="Low complexity" evidence="1">
    <location>
        <begin position="491"/>
        <end position="507"/>
    </location>
</feature>
<feature type="compositionally biased region" description="Gly residues" evidence="1">
    <location>
        <begin position="657"/>
        <end position="683"/>
    </location>
</feature>
<name>A0ABP4T613_9ACTN</name>
<feature type="compositionally biased region" description="Polar residues" evidence="1">
    <location>
        <begin position="571"/>
        <end position="584"/>
    </location>
</feature>
<evidence type="ECO:0008006" key="5">
    <source>
        <dbReference type="Google" id="ProtNLM"/>
    </source>
</evidence>
<gene>
    <name evidence="3" type="ORF">GCM10009745_28730</name>
</gene>
<feature type="compositionally biased region" description="Low complexity" evidence="1">
    <location>
        <begin position="556"/>
        <end position="568"/>
    </location>
</feature>
<accession>A0ABP4T613</accession>
<keyword evidence="2" id="KW-1133">Transmembrane helix</keyword>
<evidence type="ECO:0000313" key="4">
    <source>
        <dbReference type="Proteomes" id="UP001500280"/>
    </source>
</evidence>
<proteinExistence type="predicted"/>
<feature type="compositionally biased region" description="Low complexity" evidence="1">
    <location>
        <begin position="192"/>
        <end position="237"/>
    </location>
</feature>
<feature type="compositionally biased region" description="Polar residues" evidence="1">
    <location>
        <begin position="66"/>
        <end position="91"/>
    </location>
</feature>
<feature type="region of interest" description="Disordered" evidence="1">
    <location>
        <begin position="361"/>
        <end position="539"/>
    </location>
</feature>
<feature type="region of interest" description="Disordered" evidence="1">
    <location>
        <begin position="556"/>
        <end position="706"/>
    </location>
</feature>
<feature type="compositionally biased region" description="Basic residues" evidence="1">
    <location>
        <begin position="684"/>
        <end position="697"/>
    </location>
</feature>
<feature type="transmembrane region" description="Helical" evidence="2">
    <location>
        <begin position="711"/>
        <end position="731"/>
    </location>
</feature>
<evidence type="ECO:0000313" key="3">
    <source>
        <dbReference type="EMBL" id="GAA1682660.1"/>
    </source>
</evidence>
<feature type="compositionally biased region" description="Gly residues" evidence="1">
    <location>
        <begin position="596"/>
        <end position="619"/>
    </location>
</feature>
<reference evidence="4" key="1">
    <citation type="journal article" date="2019" name="Int. J. Syst. Evol. Microbiol.">
        <title>The Global Catalogue of Microorganisms (GCM) 10K type strain sequencing project: providing services to taxonomists for standard genome sequencing and annotation.</title>
        <authorList>
            <consortium name="The Broad Institute Genomics Platform"/>
            <consortium name="The Broad Institute Genome Sequencing Center for Infectious Disease"/>
            <person name="Wu L."/>
            <person name="Ma J."/>
        </authorList>
    </citation>
    <scope>NUCLEOTIDE SEQUENCE [LARGE SCALE GENOMIC DNA]</scope>
    <source>
        <strain evidence="4">JCM 14307</strain>
    </source>
</reference>
<keyword evidence="4" id="KW-1185">Reference proteome</keyword>
<evidence type="ECO:0000256" key="2">
    <source>
        <dbReference type="SAM" id="Phobius"/>
    </source>
</evidence>
<feature type="region of interest" description="Disordered" evidence="1">
    <location>
        <begin position="735"/>
        <end position="769"/>
    </location>
</feature>
<sequence>MSNPPAGWYPDPTGQPDTIRWWNGKQWTNRTEKETVGSTEPETVDEPVPAEPEVVAEPQQGVWGATASTQEGSGPTWGATQTGWDTTSPPQQGGWWPNPDEPESGPRLAAVGPVDGGATVEVRAGDGLTPFERARATWNAPEIAPAPPEHWTQQPIPEVVEPAPTSQSEEQMAPNGWTLRLADTPEADAPHADPQAGAAADAQADTAGVHADAQADAAASAQTDAGTAAGAHAGAGTADAAAGAHADAGVADSGDARWGASSSDWGVEGETDVQAGVSAAGGWGTEADVPAEAGGWGVEADTGAQTAASGWGAEADGGAQAGTTGAWATAAGGGDEVAAGAGDVAAAGGEQGWSDVSWTQAPNAARKPRETSAAEQTTEIPTAEPDAETTQVQPTWGAQTGDGGAQAQPTWGEQPGDEATQVQPSWGGQSGDEATQVQPTWGAQTSDGAAQAQPTWGAQSGDNTIQAQSSGQRGDDATQAQPTWGGQANDGAAPATWGAQTGGQAQSGSGGQTGDGGAQGQSGWGVDPDLEQGPAQQGWGVAASEGNTQLWGVDAAAEGKSSEAAGAAPDNQVSSWGGQQTASGEQAGDVSWGAQSSGGGQQGGAGGWGAGQGDGGPWGGQQASGWGAGTEQGASEQKQAGWGAGQGGAATTQAEGGPWGGGQQAGGWGAGPGSGGPGRGGGKATKKKSGGSSKKKSSGGGGGRSGAKLPLIVGGGIALVMLVVAAVFLIVNPGDKKKADPGPTTPTSQPTNQPTGATKPGESKNPKLHEGERIAATAISFPRRTGLWSDRKRLVPQLLDSSGQYIVLQQKFDGTNNWYANIFVGALGNQAGYGGDPKASALALANEVPASLYGGIAITRKPGLNGQVKRSDKSGWFVQQTITAKSGKVTARVLTLTVAVFDLGDGTAVAYISDIPTNRPDLKAAESQAYKGINVG</sequence>